<protein>
    <submittedName>
        <fullName evidence="8">Cytochrome C oxidase, cbb3-type, subunit III</fullName>
    </submittedName>
</protein>
<keyword evidence="9" id="KW-1185">Reference proteome</keyword>
<evidence type="ECO:0000256" key="3">
    <source>
        <dbReference type="ARBA" id="ARBA00023004"/>
    </source>
</evidence>
<reference evidence="9" key="1">
    <citation type="submission" date="2017-02" db="EMBL/GenBank/DDBJ databases">
        <authorList>
            <person name="Varghese N."/>
            <person name="Submissions S."/>
        </authorList>
    </citation>
    <scope>NUCLEOTIDE SEQUENCE [LARGE SCALE GENOMIC DNA]</scope>
    <source>
        <strain evidence="9">ATCC 49788</strain>
    </source>
</reference>
<dbReference type="GO" id="GO:0020037">
    <property type="term" value="F:heme binding"/>
    <property type="evidence" value="ECO:0007669"/>
    <property type="project" value="InterPro"/>
</dbReference>
<keyword evidence="6" id="KW-0732">Signal</keyword>
<dbReference type="AlphaFoldDB" id="A0A1T4WJD5"/>
<name>A0A1T4WJD5_9GAMM</name>
<evidence type="ECO:0000313" key="9">
    <source>
        <dbReference type="Proteomes" id="UP000190460"/>
    </source>
</evidence>
<evidence type="ECO:0000256" key="5">
    <source>
        <dbReference type="SAM" id="MobiDB-lite"/>
    </source>
</evidence>
<evidence type="ECO:0000256" key="6">
    <source>
        <dbReference type="SAM" id="SignalP"/>
    </source>
</evidence>
<dbReference type="InterPro" id="IPR009056">
    <property type="entry name" value="Cyt_c-like_dom"/>
</dbReference>
<evidence type="ECO:0000256" key="2">
    <source>
        <dbReference type="ARBA" id="ARBA00022723"/>
    </source>
</evidence>
<feature type="chain" id="PRO_5013046640" evidence="6">
    <location>
        <begin position="27"/>
        <end position="144"/>
    </location>
</feature>
<dbReference type="GO" id="GO:0046872">
    <property type="term" value="F:metal ion binding"/>
    <property type="evidence" value="ECO:0007669"/>
    <property type="project" value="UniProtKB-KW"/>
</dbReference>
<dbReference type="Proteomes" id="UP000190460">
    <property type="component" value="Unassembled WGS sequence"/>
</dbReference>
<dbReference type="EMBL" id="FUYB01000006">
    <property type="protein sequence ID" value="SKA77289.1"/>
    <property type="molecule type" value="Genomic_DNA"/>
</dbReference>
<feature type="region of interest" description="Disordered" evidence="5">
    <location>
        <begin position="123"/>
        <end position="144"/>
    </location>
</feature>
<evidence type="ECO:0000256" key="4">
    <source>
        <dbReference type="PROSITE-ProRule" id="PRU00433"/>
    </source>
</evidence>
<dbReference type="InterPro" id="IPR050597">
    <property type="entry name" value="Cytochrome_c_Oxidase_Subunit"/>
</dbReference>
<dbReference type="RefSeq" id="WP_200807067.1">
    <property type="nucleotide sequence ID" value="NZ_FUYB01000006.1"/>
</dbReference>
<proteinExistence type="predicted"/>
<evidence type="ECO:0000259" key="7">
    <source>
        <dbReference type="PROSITE" id="PS51007"/>
    </source>
</evidence>
<dbReference type="SUPFAM" id="SSF46626">
    <property type="entry name" value="Cytochrome c"/>
    <property type="match status" value="1"/>
</dbReference>
<feature type="compositionally biased region" description="Basic and acidic residues" evidence="5">
    <location>
        <begin position="133"/>
        <end position="144"/>
    </location>
</feature>
<dbReference type="Pfam" id="PF13442">
    <property type="entry name" value="Cytochrome_CBB3"/>
    <property type="match status" value="1"/>
</dbReference>
<organism evidence="8 9">
    <name type="scientific">Thiothrix eikelboomii</name>
    <dbReference type="NCBI Taxonomy" id="92487"/>
    <lineage>
        <taxon>Bacteria</taxon>
        <taxon>Pseudomonadati</taxon>
        <taxon>Pseudomonadota</taxon>
        <taxon>Gammaproteobacteria</taxon>
        <taxon>Thiotrichales</taxon>
        <taxon>Thiotrichaceae</taxon>
        <taxon>Thiothrix</taxon>
    </lineage>
</organism>
<keyword evidence="3 4" id="KW-0408">Iron</keyword>
<evidence type="ECO:0000256" key="1">
    <source>
        <dbReference type="ARBA" id="ARBA00022617"/>
    </source>
</evidence>
<sequence length="144" mass="15349">MKRKYLSWLGALALLASSSLSSSANATDYTGGRLTNTNISAAGVLIPDGARLLASQCFQCHGTDGKSTTGIDSLAGESQNELVSEMREMKAKNKVDLMHYQAKAYTDAQIQLIAAYFASISGGGNNDNDDDDDNHHNDDNDAND</sequence>
<dbReference type="PANTHER" id="PTHR33751">
    <property type="entry name" value="CBB3-TYPE CYTOCHROME C OXIDASE SUBUNIT FIXP"/>
    <property type="match status" value="1"/>
</dbReference>
<feature type="signal peptide" evidence="6">
    <location>
        <begin position="1"/>
        <end position="26"/>
    </location>
</feature>
<dbReference type="PROSITE" id="PS51007">
    <property type="entry name" value="CYTC"/>
    <property type="match status" value="1"/>
</dbReference>
<evidence type="ECO:0000313" key="8">
    <source>
        <dbReference type="EMBL" id="SKA77289.1"/>
    </source>
</evidence>
<dbReference type="PANTHER" id="PTHR33751:SF1">
    <property type="entry name" value="CBB3-TYPE CYTOCHROME C OXIDASE SUBUNIT FIXP"/>
    <property type="match status" value="1"/>
</dbReference>
<dbReference type="GO" id="GO:0009055">
    <property type="term" value="F:electron transfer activity"/>
    <property type="evidence" value="ECO:0007669"/>
    <property type="project" value="InterPro"/>
</dbReference>
<keyword evidence="2 4" id="KW-0479">Metal-binding</keyword>
<feature type="domain" description="Cytochrome c" evidence="7">
    <location>
        <begin position="44"/>
        <end position="121"/>
    </location>
</feature>
<accession>A0A1T4WJD5</accession>
<dbReference type="STRING" id="92487.SAMN02745130_01775"/>
<dbReference type="Gene3D" id="1.10.760.10">
    <property type="entry name" value="Cytochrome c-like domain"/>
    <property type="match status" value="1"/>
</dbReference>
<keyword evidence="1 4" id="KW-0349">Heme</keyword>
<gene>
    <name evidence="8" type="ORF">SAMN02745130_01775</name>
</gene>
<dbReference type="InterPro" id="IPR036909">
    <property type="entry name" value="Cyt_c-like_dom_sf"/>
</dbReference>